<accession>A0ABN9EI60</accession>
<keyword evidence="5" id="KW-0472">Membrane</keyword>
<dbReference type="InterPro" id="IPR036179">
    <property type="entry name" value="Ig-like_dom_sf"/>
</dbReference>
<comment type="caution">
    <text evidence="10">The sequence shown here is derived from an EMBL/GenBank/DDBJ whole genome shotgun (WGS) entry which is preliminary data.</text>
</comment>
<reference evidence="10" key="1">
    <citation type="submission" date="2023-05" db="EMBL/GenBank/DDBJ databases">
        <authorList>
            <person name="Stuckert A."/>
        </authorList>
    </citation>
    <scope>NUCLEOTIDE SEQUENCE</scope>
</reference>
<evidence type="ECO:0000256" key="6">
    <source>
        <dbReference type="ARBA" id="ARBA00023157"/>
    </source>
</evidence>
<keyword evidence="11" id="KW-1185">Reference proteome</keyword>
<keyword evidence="2" id="KW-0812">Transmembrane</keyword>
<evidence type="ECO:0000256" key="1">
    <source>
        <dbReference type="ARBA" id="ARBA00004479"/>
    </source>
</evidence>
<organism evidence="10 11">
    <name type="scientific">Staurois parvus</name>
    <dbReference type="NCBI Taxonomy" id="386267"/>
    <lineage>
        <taxon>Eukaryota</taxon>
        <taxon>Metazoa</taxon>
        <taxon>Chordata</taxon>
        <taxon>Craniata</taxon>
        <taxon>Vertebrata</taxon>
        <taxon>Euteleostomi</taxon>
        <taxon>Amphibia</taxon>
        <taxon>Batrachia</taxon>
        <taxon>Anura</taxon>
        <taxon>Neobatrachia</taxon>
        <taxon>Ranoidea</taxon>
        <taxon>Ranidae</taxon>
        <taxon>Staurois</taxon>
    </lineage>
</organism>
<dbReference type="Gene3D" id="2.60.40.10">
    <property type="entry name" value="Immunoglobulins"/>
    <property type="match status" value="1"/>
</dbReference>
<dbReference type="PROSITE" id="PS50835">
    <property type="entry name" value="IG_LIKE"/>
    <property type="match status" value="1"/>
</dbReference>
<dbReference type="Proteomes" id="UP001162483">
    <property type="component" value="Unassembled WGS sequence"/>
</dbReference>
<keyword evidence="8" id="KW-0393">Immunoglobulin domain</keyword>
<proteinExistence type="predicted"/>
<keyword evidence="6" id="KW-1015">Disulfide bond</keyword>
<evidence type="ECO:0000256" key="7">
    <source>
        <dbReference type="ARBA" id="ARBA00023180"/>
    </source>
</evidence>
<dbReference type="SMART" id="SM00409">
    <property type="entry name" value="IG"/>
    <property type="match status" value="1"/>
</dbReference>
<evidence type="ECO:0000259" key="9">
    <source>
        <dbReference type="PROSITE" id="PS50835"/>
    </source>
</evidence>
<evidence type="ECO:0000256" key="3">
    <source>
        <dbReference type="ARBA" id="ARBA00022729"/>
    </source>
</evidence>
<name>A0ABN9EI60_9NEOB</name>
<evidence type="ECO:0000256" key="8">
    <source>
        <dbReference type="ARBA" id="ARBA00023319"/>
    </source>
</evidence>
<dbReference type="PANTHER" id="PTHR13869:SF21">
    <property type="entry name" value="MYELIN PROTEIN ZERO-LIKE PROTEIN 2"/>
    <property type="match status" value="1"/>
</dbReference>
<dbReference type="InterPro" id="IPR013106">
    <property type="entry name" value="Ig_V-set"/>
</dbReference>
<dbReference type="Pfam" id="PF07686">
    <property type="entry name" value="V-set"/>
    <property type="match status" value="1"/>
</dbReference>
<evidence type="ECO:0000313" key="11">
    <source>
        <dbReference type="Proteomes" id="UP001162483"/>
    </source>
</evidence>
<evidence type="ECO:0000256" key="2">
    <source>
        <dbReference type="ARBA" id="ARBA00022692"/>
    </source>
</evidence>
<dbReference type="InterPro" id="IPR013783">
    <property type="entry name" value="Ig-like_fold"/>
</dbReference>
<keyword evidence="3" id="KW-0732">Signal</keyword>
<dbReference type="InterPro" id="IPR007110">
    <property type="entry name" value="Ig-like_dom"/>
</dbReference>
<dbReference type="EMBL" id="CATNWA010015539">
    <property type="protein sequence ID" value="CAI9584333.1"/>
    <property type="molecule type" value="Genomic_DNA"/>
</dbReference>
<keyword evidence="7" id="KW-0325">Glycoprotein</keyword>
<dbReference type="InterPro" id="IPR000920">
    <property type="entry name" value="Myelin_P0-rel"/>
</dbReference>
<evidence type="ECO:0000313" key="10">
    <source>
        <dbReference type="EMBL" id="CAI9584333.1"/>
    </source>
</evidence>
<evidence type="ECO:0000256" key="4">
    <source>
        <dbReference type="ARBA" id="ARBA00022989"/>
    </source>
</evidence>
<keyword evidence="4" id="KW-1133">Transmembrane helix</keyword>
<protein>
    <recommendedName>
        <fullName evidence="9">Ig-like domain-containing protein</fullName>
    </recommendedName>
</protein>
<sequence>MDVYTSKQVQAVNGTDVRLKCTFSSSSPLGLDVTVSWTFRPLAGGSEESVFYYHRNPFPPTEGRFLGRAVWDGNIQRSDGSIIIRNIQESYNGTYLCQVKNPPDVHGENGRNFSQSG</sequence>
<feature type="domain" description="Ig-like" evidence="9">
    <location>
        <begin position="1"/>
        <end position="114"/>
    </location>
</feature>
<dbReference type="SUPFAM" id="SSF48726">
    <property type="entry name" value="Immunoglobulin"/>
    <property type="match status" value="1"/>
</dbReference>
<dbReference type="PANTHER" id="PTHR13869">
    <property type="entry name" value="MYELIN P0 RELATED"/>
    <property type="match status" value="1"/>
</dbReference>
<dbReference type="PRINTS" id="PR00213">
    <property type="entry name" value="MYELINP0"/>
</dbReference>
<gene>
    <name evidence="10" type="ORF">SPARVUS_LOCUS9990602</name>
</gene>
<comment type="subcellular location">
    <subcellularLocation>
        <location evidence="1">Membrane</location>
        <topology evidence="1">Single-pass type I membrane protein</topology>
    </subcellularLocation>
</comment>
<evidence type="ECO:0000256" key="5">
    <source>
        <dbReference type="ARBA" id="ARBA00023136"/>
    </source>
</evidence>
<dbReference type="InterPro" id="IPR003599">
    <property type="entry name" value="Ig_sub"/>
</dbReference>